<organism evidence="1">
    <name type="scientific">Anguilla anguilla</name>
    <name type="common">European freshwater eel</name>
    <name type="synonym">Muraena anguilla</name>
    <dbReference type="NCBI Taxonomy" id="7936"/>
    <lineage>
        <taxon>Eukaryota</taxon>
        <taxon>Metazoa</taxon>
        <taxon>Chordata</taxon>
        <taxon>Craniata</taxon>
        <taxon>Vertebrata</taxon>
        <taxon>Euteleostomi</taxon>
        <taxon>Actinopterygii</taxon>
        <taxon>Neopterygii</taxon>
        <taxon>Teleostei</taxon>
        <taxon>Anguilliformes</taxon>
        <taxon>Anguillidae</taxon>
        <taxon>Anguilla</taxon>
    </lineage>
</organism>
<reference evidence="1" key="2">
    <citation type="journal article" date="2015" name="Fish Shellfish Immunol.">
        <title>Early steps in the European eel (Anguilla anguilla)-Vibrio vulnificus interaction in the gills: Role of the RtxA13 toxin.</title>
        <authorList>
            <person name="Callol A."/>
            <person name="Pajuelo D."/>
            <person name="Ebbesson L."/>
            <person name="Teles M."/>
            <person name="MacKenzie S."/>
            <person name="Amaro C."/>
        </authorList>
    </citation>
    <scope>NUCLEOTIDE SEQUENCE</scope>
</reference>
<dbReference type="EMBL" id="GBXM01057951">
    <property type="protein sequence ID" value="JAH50626.1"/>
    <property type="molecule type" value="Transcribed_RNA"/>
</dbReference>
<evidence type="ECO:0000313" key="1">
    <source>
        <dbReference type="EMBL" id="JAH50626.1"/>
    </source>
</evidence>
<accession>A0A0E9TAI2</accession>
<sequence length="33" mass="3848">MLNFSNITPPSSGRLKHHAHIYLNPKSHYFRAL</sequence>
<protein>
    <submittedName>
        <fullName evidence="1">Uncharacterized protein</fullName>
    </submittedName>
</protein>
<reference evidence="1" key="1">
    <citation type="submission" date="2014-11" db="EMBL/GenBank/DDBJ databases">
        <authorList>
            <person name="Amaro Gonzalez C."/>
        </authorList>
    </citation>
    <scope>NUCLEOTIDE SEQUENCE</scope>
</reference>
<name>A0A0E9TAI2_ANGAN</name>
<proteinExistence type="predicted"/>
<dbReference type="AlphaFoldDB" id="A0A0E9TAI2"/>